<dbReference type="InterPro" id="IPR057972">
    <property type="entry name" value="Terminase_7"/>
</dbReference>
<reference evidence="2" key="1">
    <citation type="submission" date="2020-04" db="EMBL/GenBank/DDBJ databases">
        <authorList>
            <person name="Chiriac C."/>
            <person name="Salcher M."/>
            <person name="Ghai R."/>
            <person name="Kavagutti S V."/>
        </authorList>
    </citation>
    <scope>NUCLEOTIDE SEQUENCE</scope>
</reference>
<organism evidence="2">
    <name type="scientific">uncultured Caudovirales phage</name>
    <dbReference type="NCBI Taxonomy" id="2100421"/>
    <lineage>
        <taxon>Viruses</taxon>
        <taxon>Duplodnaviria</taxon>
        <taxon>Heunggongvirae</taxon>
        <taxon>Uroviricota</taxon>
        <taxon>Caudoviricetes</taxon>
        <taxon>Peduoviridae</taxon>
        <taxon>Maltschvirus</taxon>
        <taxon>Maltschvirus maltsch</taxon>
    </lineage>
</organism>
<evidence type="ECO:0000256" key="1">
    <source>
        <dbReference type="SAM" id="MobiDB-lite"/>
    </source>
</evidence>
<gene>
    <name evidence="2" type="ORF">UFOVP772_35</name>
</gene>
<sequence>MPKGRPPRPLEQKRLLGNPGKRPLPSEGSLVLLPSAYDLPEPHRPLMNPGRELWDRVWGMGQSWISPQSDLELLMMTCEMVDERWNLRIKVMKDNRPEERRGLRELDKQLVNNLSLLGFSPTDRTRLGVAEVKRRSKLEELKQRVTKTIVQEEN</sequence>
<accession>A0A6J5NQW0</accession>
<name>A0A6J5NQW0_9CAUD</name>
<evidence type="ECO:0000313" key="2">
    <source>
        <dbReference type="EMBL" id="CAB4161243.1"/>
    </source>
</evidence>
<proteinExistence type="predicted"/>
<dbReference type="Pfam" id="PF25673">
    <property type="entry name" value="Terminase_7"/>
    <property type="match status" value="1"/>
</dbReference>
<protein>
    <submittedName>
        <fullName evidence="2">Uncharacterized protein</fullName>
    </submittedName>
</protein>
<dbReference type="EMBL" id="LR796708">
    <property type="protein sequence ID" value="CAB4161243.1"/>
    <property type="molecule type" value="Genomic_DNA"/>
</dbReference>
<feature type="region of interest" description="Disordered" evidence="1">
    <location>
        <begin position="1"/>
        <end position="27"/>
    </location>
</feature>